<dbReference type="EMBL" id="KZ999697">
    <property type="protein sequence ID" value="RKO84821.1"/>
    <property type="molecule type" value="Genomic_DNA"/>
</dbReference>
<dbReference type="InterPro" id="IPR013126">
    <property type="entry name" value="Hsp_70_fam"/>
</dbReference>
<evidence type="ECO:0000256" key="1">
    <source>
        <dbReference type="ARBA" id="ARBA00022741"/>
    </source>
</evidence>
<keyword evidence="3" id="KW-0346">Stress response</keyword>
<evidence type="ECO:0000256" key="2">
    <source>
        <dbReference type="ARBA" id="ARBA00022840"/>
    </source>
</evidence>
<proteinExistence type="predicted"/>
<dbReference type="Gene3D" id="3.30.30.30">
    <property type="match status" value="1"/>
</dbReference>
<dbReference type="FunFam" id="3.30.30.30:FF:000001">
    <property type="entry name" value="heat shock 70 kDa protein-like"/>
    <property type="match status" value="1"/>
</dbReference>
<dbReference type="Proteomes" id="UP000269721">
    <property type="component" value="Unassembled WGS sequence"/>
</dbReference>
<dbReference type="AlphaFoldDB" id="A0A4P9VYG1"/>
<keyword evidence="2" id="KW-0067">ATP-binding</keyword>
<name>A0A4P9VYG1_9FUNG</name>
<dbReference type="SUPFAM" id="SSF53067">
    <property type="entry name" value="Actin-like ATPase domain"/>
    <property type="match status" value="1"/>
</dbReference>
<evidence type="ECO:0000313" key="4">
    <source>
        <dbReference type="Proteomes" id="UP000269721"/>
    </source>
</evidence>
<evidence type="ECO:0000313" key="3">
    <source>
        <dbReference type="EMBL" id="RKO84821.1"/>
    </source>
</evidence>
<gene>
    <name evidence="3" type="ORF">BDK51DRAFT_22662</name>
</gene>
<feature type="non-terminal residue" evidence="3">
    <location>
        <position position="1"/>
    </location>
</feature>
<keyword evidence="4" id="KW-1185">Reference proteome</keyword>
<dbReference type="InterPro" id="IPR043129">
    <property type="entry name" value="ATPase_NBD"/>
</dbReference>
<dbReference type="Gene3D" id="3.30.420.40">
    <property type="match status" value="1"/>
</dbReference>
<dbReference type="GO" id="GO:0140662">
    <property type="term" value="F:ATP-dependent protein folding chaperone"/>
    <property type="evidence" value="ECO:0007669"/>
    <property type="project" value="InterPro"/>
</dbReference>
<reference evidence="4" key="1">
    <citation type="journal article" date="2018" name="Nat. Microbiol.">
        <title>Leveraging single-cell genomics to expand the fungal tree of life.</title>
        <authorList>
            <person name="Ahrendt S.R."/>
            <person name="Quandt C.A."/>
            <person name="Ciobanu D."/>
            <person name="Clum A."/>
            <person name="Salamov A."/>
            <person name="Andreopoulos B."/>
            <person name="Cheng J.F."/>
            <person name="Woyke T."/>
            <person name="Pelin A."/>
            <person name="Henrissat B."/>
            <person name="Reynolds N.K."/>
            <person name="Benny G.L."/>
            <person name="Smith M.E."/>
            <person name="James T.Y."/>
            <person name="Grigoriev I.V."/>
        </authorList>
    </citation>
    <scope>NUCLEOTIDE SEQUENCE [LARGE SCALE GENOMIC DNA]</scope>
</reference>
<dbReference type="OrthoDB" id="2127907at2759"/>
<organism evidence="3 4">
    <name type="scientific">Blyttiomyces helicus</name>
    <dbReference type="NCBI Taxonomy" id="388810"/>
    <lineage>
        <taxon>Eukaryota</taxon>
        <taxon>Fungi</taxon>
        <taxon>Fungi incertae sedis</taxon>
        <taxon>Chytridiomycota</taxon>
        <taxon>Chytridiomycota incertae sedis</taxon>
        <taxon>Chytridiomycetes</taxon>
        <taxon>Chytridiomycetes incertae sedis</taxon>
        <taxon>Blyttiomyces</taxon>
    </lineage>
</organism>
<keyword evidence="1" id="KW-0547">Nucleotide-binding</keyword>
<dbReference type="Pfam" id="PF00012">
    <property type="entry name" value="HSP70"/>
    <property type="match status" value="1"/>
</dbReference>
<sequence length="123" mass="14437">SCVACWHNHDVEVFRNEFHSMTTPSYVAFSELLVREAAKRQLSQNPRNTIFGIKQLIGRRYDDAEVQRNLGLWPFVDANDKGRPIIEVVFEGKNMRFYPEEIFAMLLVKLKDNSKAHFRHEVQ</sequence>
<accession>A0A4P9VYG1</accession>
<protein>
    <submittedName>
        <fullName evidence="3">Heat shock protein 70 family</fullName>
    </submittedName>
</protein>
<dbReference type="GO" id="GO:0005524">
    <property type="term" value="F:ATP binding"/>
    <property type="evidence" value="ECO:0007669"/>
    <property type="project" value="UniProtKB-KW"/>
</dbReference>
<dbReference type="PANTHER" id="PTHR19375">
    <property type="entry name" value="HEAT SHOCK PROTEIN 70KDA"/>
    <property type="match status" value="1"/>
</dbReference>